<organism evidence="16 17">
    <name type="scientific">Brevundimonas abyssalis TAR-001</name>
    <dbReference type="NCBI Taxonomy" id="1391729"/>
    <lineage>
        <taxon>Bacteria</taxon>
        <taxon>Pseudomonadati</taxon>
        <taxon>Pseudomonadota</taxon>
        <taxon>Alphaproteobacteria</taxon>
        <taxon>Caulobacterales</taxon>
        <taxon>Caulobacteraceae</taxon>
        <taxon>Brevundimonas</taxon>
    </lineage>
</organism>
<dbReference type="InterPro" id="IPR012910">
    <property type="entry name" value="Plug_dom"/>
</dbReference>
<evidence type="ECO:0000256" key="8">
    <source>
        <dbReference type="ARBA" id="ARBA00023077"/>
    </source>
</evidence>
<keyword evidence="7" id="KW-0406">Ion transport</keyword>
<keyword evidence="17" id="KW-1185">Reference proteome</keyword>
<evidence type="ECO:0000256" key="9">
    <source>
        <dbReference type="ARBA" id="ARBA00023136"/>
    </source>
</evidence>
<dbReference type="AlphaFoldDB" id="A0A8E0KIC0"/>
<feature type="domain" description="TonB-dependent receptor-like beta-barrel" evidence="14">
    <location>
        <begin position="291"/>
        <end position="710"/>
    </location>
</feature>
<evidence type="ECO:0000256" key="1">
    <source>
        <dbReference type="ARBA" id="ARBA00004571"/>
    </source>
</evidence>
<dbReference type="EMBL" id="BATC01000011">
    <property type="protein sequence ID" value="GAD58733.1"/>
    <property type="molecule type" value="Genomic_DNA"/>
</dbReference>
<keyword evidence="5 11" id="KW-0812">Transmembrane</keyword>
<evidence type="ECO:0000256" key="4">
    <source>
        <dbReference type="ARBA" id="ARBA00022496"/>
    </source>
</evidence>
<dbReference type="GO" id="GO:0006826">
    <property type="term" value="P:iron ion transport"/>
    <property type="evidence" value="ECO:0007669"/>
    <property type="project" value="UniProtKB-KW"/>
</dbReference>
<keyword evidence="3 11" id="KW-1134">Transmembrane beta strand</keyword>
<dbReference type="InterPro" id="IPR000531">
    <property type="entry name" value="Beta-barrel_TonB"/>
</dbReference>
<dbReference type="RefSeq" id="WP_021696829.1">
    <property type="nucleotide sequence ID" value="NZ_BATC01000011.1"/>
</dbReference>
<evidence type="ECO:0000256" key="5">
    <source>
        <dbReference type="ARBA" id="ARBA00022692"/>
    </source>
</evidence>
<dbReference type="PROSITE" id="PS52016">
    <property type="entry name" value="TONB_DEPENDENT_REC_3"/>
    <property type="match status" value="1"/>
</dbReference>
<evidence type="ECO:0000256" key="3">
    <source>
        <dbReference type="ARBA" id="ARBA00022452"/>
    </source>
</evidence>
<name>A0A8E0KIC0_9CAUL</name>
<keyword evidence="2 11" id="KW-0813">Transport</keyword>
<evidence type="ECO:0000256" key="2">
    <source>
        <dbReference type="ARBA" id="ARBA00022448"/>
    </source>
</evidence>
<sequence length="744" mass="80448">MTSINMRGSSWRRRLAGVSTAALAVTAGFAAPAVAQQTEQAQPGSVTLDEIIITAQRREQGLQEVPIAVTAFSQEMLERTAATGLQDVAGKAPGVTMTQFNVGEPQIFVRGVGTTSDSAASDPSIGVSIDEVSIGRAGASALAFMDVQRVEILRGPQGTLYGRNASGGALNVYTNRPDFAPFGQLTARYGSFNEMGLEGVFNGEIAEDTAGRIAFRFSTNDGYAENVLTGADLHGGTSFGLRGQVLREAGNWSFLAGFDGSMEEMDGQARIPVTVATTPAPFVAVINNLRAGLDIRETLNPDATYQNRTNWGITGRAEWQGDNFGFVSLTSYRDNDYDWRDNLGGLTYPAFPLRVDNRAEEQADQFSQEFRFVSAADSNINWVAGVYLFRENVVRTERFIVETALPIAPPIFGGDTTFFQDATNTSYAVFGQAAIPFASIWELTLGARWTHDEREVHQVAIDNDLGLNGPPGIPLGPTGSPYDVSASTTFEEPTWRVALSVEPLPDVRFYASYDRGYKAGAYISAAQTGAQAVQPLSSELLDNYEIGAKTTVFDGRLRFNAAAFRLDYTDLQVNELAGLNLVASNAQAEVEGFEIETALAVTSAITIGGSYTSLDAQFTSDAISAGGTLPYEGNILPRSPESQYTLYADGEWRVGQGTLATRIDYQWTDDYFFDPSNNPEVLIPSYGLLSAFASWETDNGFKVSVYGKNLTDEEYRNHVIKNVGVGFSVFGPPRSFGIALSRTF</sequence>
<feature type="domain" description="TonB-dependent receptor plug" evidence="15">
    <location>
        <begin position="62"/>
        <end position="169"/>
    </location>
</feature>
<evidence type="ECO:0000256" key="12">
    <source>
        <dbReference type="RuleBase" id="RU003357"/>
    </source>
</evidence>
<evidence type="ECO:0000256" key="6">
    <source>
        <dbReference type="ARBA" id="ARBA00023004"/>
    </source>
</evidence>
<evidence type="ECO:0000256" key="11">
    <source>
        <dbReference type="PROSITE-ProRule" id="PRU01360"/>
    </source>
</evidence>
<dbReference type="OrthoDB" id="7413795at2"/>
<dbReference type="Proteomes" id="UP000016569">
    <property type="component" value="Unassembled WGS sequence"/>
</dbReference>
<dbReference type="Gene3D" id="2.40.170.20">
    <property type="entry name" value="TonB-dependent receptor, beta-barrel domain"/>
    <property type="match status" value="1"/>
</dbReference>
<evidence type="ECO:0000256" key="7">
    <source>
        <dbReference type="ARBA" id="ARBA00023065"/>
    </source>
</evidence>
<evidence type="ECO:0000313" key="17">
    <source>
        <dbReference type="Proteomes" id="UP000016569"/>
    </source>
</evidence>
<protein>
    <submittedName>
        <fullName evidence="16">TonB-dependent receptor</fullName>
    </submittedName>
</protein>
<proteinExistence type="inferred from homology"/>
<accession>A0A8E0KIC0</accession>
<evidence type="ECO:0000313" key="16">
    <source>
        <dbReference type="EMBL" id="GAD58733.1"/>
    </source>
</evidence>
<dbReference type="InterPro" id="IPR036942">
    <property type="entry name" value="Beta-barrel_TonB_sf"/>
</dbReference>
<dbReference type="Pfam" id="PF07715">
    <property type="entry name" value="Plug"/>
    <property type="match status" value="1"/>
</dbReference>
<dbReference type="Pfam" id="PF00593">
    <property type="entry name" value="TonB_dep_Rec_b-barrel"/>
    <property type="match status" value="1"/>
</dbReference>
<gene>
    <name evidence="16" type="ORF">MBEBAB_0983</name>
</gene>
<dbReference type="PANTHER" id="PTHR32552">
    <property type="entry name" value="FERRICHROME IRON RECEPTOR-RELATED"/>
    <property type="match status" value="1"/>
</dbReference>
<dbReference type="InterPro" id="IPR039426">
    <property type="entry name" value="TonB-dep_rcpt-like"/>
</dbReference>
<dbReference type="PANTHER" id="PTHR32552:SF81">
    <property type="entry name" value="TONB-DEPENDENT OUTER MEMBRANE RECEPTOR"/>
    <property type="match status" value="1"/>
</dbReference>
<dbReference type="SUPFAM" id="SSF56935">
    <property type="entry name" value="Porins"/>
    <property type="match status" value="1"/>
</dbReference>
<keyword evidence="16" id="KW-0675">Receptor</keyword>
<comment type="similarity">
    <text evidence="11 12">Belongs to the TonB-dependent receptor family.</text>
</comment>
<keyword evidence="10 11" id="KW-0998">Cell outer membrane</keyword>
<reference evidence="17" key="1">
    <citation type="journal article" date="2013" name="Genome Announc.">
        <title>Draft Genome Sequence of the Dimorphic Prosthecate Bacterium Brevundimonas abyssalis TAR-001T.</title>
        <authorList>
            <person name="Tsubouchi T."/>
            <person name="Nishi S."/>
            <person name="Usui K."/>
            <person name="Shimane Y."/>
            <person name="Takaki Y."/>
            <person name="Maruyama T."/>
            <person name="Hatada Y."/>
        </authorList>
    </citation>
    <scope>NUCLEOTIDE SEQUENCE [LARGE SCALE GENOMIC DNA]</scope>
    <source>
        <strain evidence="17">TAR-001</strain>
    </source>
</reference>
<keyword evidence="4" id="KW-0410">Iron transport</keyword>
<keyword evidence="8 12" id="KW-0798">TonB box</keyword>
<feature type="chain" id="PRO_5034286625" evidence="13">
    <location>
        <begin position="31"/>
        <end position="744"/>
    </location>
</feature>
<comment type="subcellular location">
    <subcellularLocation>
        <location evidence="1 11">Cell outer membrane</location>
        <topology evidence="1 11">Multi-pass membrane protein</topology>
    </subcellularLocation>
</comment>
<evidence type="ECO:0000256" key="10">
    <source>
        <dbReference type="ARBA" id="ARBA00023237"/>
    </source>
</evidence>
<keyword evidence="9 11" id="KW-0472">Membrane</keyword>
<keyword evidence="6" id="KW-0408">Iron</keyword>
<evidence type="ECO:0000259" key="14">
    <source>
        <dbReference type="Pfam" id="PF00593"/>
    </source>
</evidence>
<feature type="signal peptide" evidence="13">
    <location>
        <begin position="1"/>
        <end position="30"/>
    </location>
</feature>
<keyword evidence="13" id="KW-0732">Signal</keyword>
<evidence type="ECO:0000256" key="13">
    <source>
        <dbReference type="SAM" id="SignalP"/>
    </source>
</evidence>
<evidence type="ECO:0000259" key="15">
    <source>
        <dbReference type="Pfam" id="PF07715"/>
    </source>
</evidence>
<comment type="caution">
    <text evidence="16">The sequence shown here is derived from an EMBL/GenBank/DDBJ whole genome shotgun (WGS) entry which is preliminary data.</text>
</comment>
<dbReference type="GO" id="GO:0009279">
    <property type="term" value="C:cell outer membrane"/>
    <property type="evidence" value="ECO:0007669"/>
    <property type="project" value="UniProtKB-SubCell"/>
</dbReference>